<feature type="domain" description="N-acetyltransferase" evidence="3">
    <location>
        <begin position="1"/>
        <end position="152"/>
    </location>
</feature>
<evidence type="ECO:0000313" key="4">
    <source>
        <dbReference type="EMBL" id="MDT0461119.1"/>
    </source>
</evidence>
<dbReference type="GO" id="GO:0016746">
    <property type="term" value="F:acyltransferase activity"/>
    <property type="evidence" value="ECO:0007669"/>
    <property type="project" value="UniProtKB-KW"/>
</dbReference>
<feature type="domain" description="N-acetyltransferase" evidence="3">
    <location>
        <begin position="156"/>
        <end position="298"/>
    </location>
</feature>
<dbReference type="RefSeq" id="WP_311628030.1">
    <property type="nucleotide sequence ID" value="NZ_JAVRFE010000093.1"/>
</dbReference>
<evidence type="ECO:0000256" key="2">
    <source>
        <dbReference type="ARBA" id="ARBA00023315"/>
    </source>
</evidence>
<dbReference type="EC" id="2.3.1.-" evidence="4"/>
<dbReference type="EMBL" id="JAVRFE010000093">
    <property type="protein sequence ID" value="MDT0461119.1"/>
    <property type="molecule type" value="Genomic_DNA"/>
</dbReference>
<dbReference type="PANTHER" id="PTHR43877:SF1">
    <property type="entry name" value="ACETYLTRANSFERASE"/>
    <property type="match status" value="1"/>
</dbReference>
<name>A0ABU2TJL2_9ACTN</name>
<dbReference type="CDD" id="cd04301">
    <property type="entry name" value="NAT_SF"/>
    <property type="match status" value="2"/>
</dbReference>
<keyword evidence="2 4" id="KW-0012">Acyltransferase</keyword>
<accession>A0ABU2TJL2</accession>
<proteinExistence type="predicted"/>
<dbReference type="Pfam" id="PF00583">
    <property type="entry name" value="Acetyltransf_1"/>
    <property type="match status" value="2"/>
</dbReference>
<dbReference type="Proteomes" id="UP001180551">
    <property type="component" value="Unassembled WGS sequence"/>
</dbReference>
<evidence type="ECO:0000313" key="5">
    <source>
        <dbReference type="Proteomes" id="UP001180551"/>
    </source>
</evidence>
<reference evidence="4" key="1">
    <citation type="submission" date="2024-05" db="EMBL/GenBank/DDBJ databases">
        <title>30 novel species of actinomycetes from the DSMZ collection.</title>
        <authorList>
            <person name="Nouioui I."/>
        </authorList>
    </citation>
    <scope>NUCLEOTIDE SEQUENCE</scope>
    <source>
        <strain evidence="4">DSM 41527</strain>
    </source>
</reference>
<dbReference type="InterPro" id="IPR000182">
    <property type="entry name" value="GNAT_dom"/>
</dbReference>
<sequence length="314" mass="34087">MSLRITPLTDPAHGAHSRRLAWLASDADSIPVGTAFLRLFDGGQQHLAELTLHVHPVERRKGVGSRLLDTAVAAARDNTRRCVVAQAGAGSPGDHFLPAHGFRKVLTLRYARLPLADVDIPSLAEIIERPHSGYRLASWQGTVPDDLAQTFTDSRRAMDDMPMEDTDHGTTTWDVDRVRAAAEAVEQRGDHLHTVVAIDTSNGSIAGFTELVVPGGGTGDAQHYGTGVLPEHRGHGLGHWMKAESIRQAHGHYPDLGGLLTDTADSNTHMRHISDSLGYLPTHTTLQYQLDLYERTGRTWASPCPAPSALSQHT</sequence>
<protein>
    <submittedName>
        <fullName evidence="4">GNAT family N-acetyltransferase</fullName>
        <ecNumber evidence="4">2.3.1.-</ecNumber>
    </submittedName>
</protein>
<dbReference type="Gene3D" id="3.40.630.30">
    <property type="match status" value="1"/>
</dbReference>
<dbReference type="InterPro" id="IPR016181">
    <property type="entry name" value="Acyl_CoA_acyltransferase"/>
</dbReference>
<evidence type="ECO:0000256" key="1">
    <source>
        <dbReference type="ARBA" id="ARBA00022679"/>
    </source>
</evidence>
<keyword evidence="5" id="KW-1185">Reference proteome</keyword>
<dbReference type="PROSITE" id="PS51186">
    <property type="entry name" value="GNAT"/>
    <property type="match status" value="2"/>
</dbReference>
<gene>
    <name evidence="4" type="ORF">RM550_36365</name>
</gene>
<evidence type="ECO:0000259" key="3">
    <source>
        <dbReference type="PROSITE" id="PS51186"/>
    </source>
</evidence>
<organism evidence="4 5">
    <name type="scientific">Streptomyces mooreae</name>
    <dbReference type="NCBI Taxonomy" id="3075523"/>
    <lineage>
        <taxon>Bacteria</taxon>
        <taxon>Bacillati</taxon>
        <taxon>Actinomycetota</taxon>
        <taxon>Actinomycetes</taxon>
        <taxon>Kitasatosporales</taxon>
        <taxon>Streptomycetaceae</taxon>
        <taxon>Streptomyces</taxon>
    </lineage>
</organism>
<keyword evidence="1 4" id="KW-0808">Transferase</keyword>
<dbReference type="PANTHER" id="PTHR43877">
    <property type="entry name" value="AMINOALKYLPHOSPHONATE N-ACETYLTRANSFERASE-RELATED-RELATED"/>
    <property type="match status" value="1"/>
</dbReference>
<dbReference type="SUPFAM" id="SSF55729">
    <property type="entry name" value="Acyl-CoA N-acyltransferases (Nat)"/>
    <property type="match status" value="2"/>
</dbReference>
<comment type="caution">
    <text evidence="4">The sequence shown here is derived from an EMBL/GenBank/DDBJ whole genome shotgun (WGS) entry which is preliminary data.</text>
</comment>
<dbReference type="InterPro" id="IPR050832">
    <property type="entry name" value="Bact_Acetyltransf"/>
</dbReference>